<evidence type="ECO:0000313" key="1">
    <source>
        <dbReference type="EMBL" id="MBX62386.1"/>
    </source>
</evidence>
<protein>
    <submittedName>
        <fullName evidence="1">Uncharacterized protein</fullName>
    </submittedName>
</protein>
<sequence>MAHLSSSTNCSCSEVSTLCELKYFFTSTLTSSS</sequence>
<accession>A0A2P2Q5Z3</accession>
<name>A0A2P2Q5Z3_RHIMU</name>
<dbReference type="AlphaFoldDB" id="A0A2P2Q5Z3"/>
<reference evidence="1" key="1">
    <citation type="submission" date="2018-02" db="EMBL/GenBank/DDBJ databases">
        <title>Rhizophora mucronata_Transcriptome.</title>
        <authorList>
            <person name="Meera S.P."/>
            <person name="Sreeshan A."/>
            <person name="Augustine A."/>
        </authorList>
    </citation>
    <scope>NUCLEOTIDE SEQUENCE</scope>
    <source>
        <tissue evidence="1">Leaf</tissue>
    </source>
</reference>
<dbReference type="EMBL" id="GGEC01081902">
    <property type="protein sequence ID" value="MBX62386.1"/>
    <property type="molecule type" value="Transcribed_RNA"/>
</dbReference>
<organism evidence="1">
    <name type="scientific">Rhizophora mucronata</name>
    <name type="common">Asiatic mangrove</name>
    <dbReference type="NCBI Taxonomy" id="61149"/>
    <lineage>
        <taxon>Eukaryota</taxon>
        <taxon>Viridiplantae</taxon>
        <taxon>Streptophyta</taxon>
        <taxon>Embryophyta</taxon>
        <taxon>Tracheophyta</taxon>
        <taxon>Spermatophyta</taxon>
        <taxon>Magnoliopsida</taxon>
        <taxon>eudicotyledons</taxon>
        <taxon>Gunneridae</taxon>
        <taxon>Pentapetalae</taxon>
        <taxon>rosids</taxon>
        <taxon>fabids</taxon>
        <taxon>Malpighiales</taxon>
        <taxon>Rhizophoraceae</taxon>
        <taxon>Rhizophora</taxon>
    </lineage>
</organism>
<proteinExistence type="predicted"/>